<evidence type="ECO:0000313" key="1">
    <source>
        <dbReference type="EMBL" id="MPM83283.1"/>
    </source>
</evidence>
<proteinExistence type="predicted"/>
<reference evidence="1" key="1">
    <citation type="submission" date="2019-08" db="EMBL/GenBank/DDBJ databases">
        <authorList>
            <person name="Kucharzyk K."/>
            <person name="Murdoch R.W."/>
            <person name="Higgins S."/>
            <person name="Loffler F."/>
        </authorList>
    </citation>
    <scope>NUCLEOTIDE SEQUENCE</scope>
</reference>
<dbReference type="AlphaFoldDB" id="A0A645D2D9"/>
<protein>
    <submittedName>
        <fullName evidence="1">Uncharacterized protein</fullName>
    </submittedName>
</protein>
<comment type="caution">
    <text evidence="1">The sequence shown here is derived from an EMBL/GenBank/DDBJ whole genome shotgun (WGS) entry which is preliminary data.</text>
</comment>
<accession>A0A645D2D9</accession>
<organism evidence="1">
    <name type="scientific">bioreactor metagenome</name>
    <dbReference type="NCBI Taxonomy" id="1076179"/>
    <lineage>
        <taxon>unclassified sequences</taxon>
        <taxon>metagenomes</taxon>
        <taxon>ecological metagenomes</taxon>
    </lineage>
</organism>
<dbReference type="PROSITE" id="PS51257">
    <property type="entry name" value="PROKAR_LIPOPROTEIN"/>
    <property type="match status" value="1"/>
</dbReference>
<name>A0A645D2D9_9ZZZZ</name>
<dbReference type="EMBL" id="VSSQ01032117">
    <property type="protein sequence ID" value="MPM83283.1"/>
    <property type="molecule type" value="Genomic_DNA"/>
</dbReference>
<gene>
    <name evidence="1" type="ORF">SDC9_130346</name>
</gene>
<sequence>MNQRAVPAVALALLMATGLAACGGSSSDDNGPTVSVPAPSAAGVYAVSVASGDAVQAGKYYLAADGQALVVLNDGGEKAAQVYAREAGENQRWVASPAVVSDTTLKFSTTTALTATAAALQSAAGSYVVLLSDQSRATFTVDASGKVTAGSSSGSCKISGQLGKASIARALSAKLATAGCAGLPAAIDGYALLDDDYAPAKLRIVNADGGALADLWAFAI</sequence>